<evidence type="ECO:0000256" key="1">
    <source>
        <dbReference type="ARBA" id="ARBA00023122"/>
    </source>
</evidence>
<keyword evidence="6" id="KW-1185">Reference proteome</keyword>
<dbReference type="Gene3D" id="3.10.580.10">
    <property type="entry name" value="CBS-domain"/>
    <property type="match status" value="1"/>
</dbReference>
<sequence>MRTTVEAVMTRTVALVTADTPFKEIAEILIARGVSAVPVVDGENRVIGIVSEADLLRKEEFRELYYREGYQPPLRARLRHRLNRESGNPEAKAHGDTAAELMTAPAITVRPQLSTVAAARLMEKHGIKRLPVVDESDRLVGMVSRHDLIRVFVRPDSDIAHDVRQEVLGRSLWVDTEHVRVRVDQGIVTLRGSMTRRSEAEIAARMVGRVNGVVDVINELEWKEDDAADWKSA</sequence>
<name>A0A5M3WUQ5_9ACTN</name>
<dbReference type="Pfam" id="PF00571">
    <property type="entry name" value="CBS"/>
    <property type="match status" value="2"/>
</dbReference>
<dbReference type="Gene3D" id="3.30.1340.30">
    <property type="match status" value="1"/>
</dbReference>
<reference evidence="5 6" key="1">
    <citation type="submission" date="2019-10" db="EMBL/GenBank/DDBJ databases">
        <title>Whole genome shotgun sequence of Acrocarpospora macrocephala NBRC 16266.</title>
        <authorList>
            <person name="Ichikawa N."/>
            <person name="Kimura A."/>
            <person name="Kitahashi Y."/>
            <person name="Komaki H."/>
            <person name="Oguchi A."/>
        </authorList>
    </citation>
    <scope>NUCLEOTIDE SEQUENCE [LARGE SCALE GENOMIC DNA]</scope>
    <source>
        <strain evidence="5 6">NBRC 16266</strain>
    </source>
</reference>
<comment type="caution">
    <text evidence="5">The sequence shown here is derived from an EMBL/GenBank/DDBJ whole genome shotgun (WGS) entry which is preliminary data.</text>
</comment>
<feature type="domain" description="CBS" evidence="4">
    <location>
        <begin position="102"/>
        <end position="159"/>
    </location>
</feature>
<dbReference type="InterPro" id="IPR017080">
    <property type="entry name" value="UCP036990_CBS_BON"/>
</dbReference>
<accession>A0A5M3WUQ5</accession>
<evidence type="ECO:0000259" key="3">
    <source>
        <dbReference type="PROSITE" id="PS50914"/>
    </source>
</evidence>
<dbReference type="AlphaFoldDB" id="A0A5M3WUQ5"/>
<evidence type="ECO:0008006" key="7">
    <source>
        <dbReference type="Google" id="ProtNLM"/>
    </source>
</evidence>
<evidence type="ECO:0000256" key="2">
    <source>
        <dbReference type="PROSITE-ProRule" id="PRU00703"/>
    </source>
</evidence>
<evidence type="ECO:0000313" key="6">
    <source>
        <dbReference type="Proteomes" id="UP000331127"/>
    </source>
</evidence>
<dbReference type="CDD" id="cd04586">
    <property type="entry name" value="CBS_pair_BON_assoc"/>
    <property type="match status" value="1"/>
</dbReference>
<dbReference type="SUPFAM" id="SSF64376">
    <property type="entry name" value="YlxR-like"/>
    <property type="match status" value="1"/>
</dbReference>
<organism evidence="5 6">
    <name type="scientific">Acrocarpospora macrocephala</name>
    <dbReference type="NCBI Taxonomy" id="150177"/>
    <lineage>
        <taxon>Bacteria</taxon>
        <taxon>Bacillati</taxon>
        <taxon>Actinomycetota</taxon>
        <taxon>Actinomycetes</taxon>
        <taxon>Streptosporangiales</taxon>
        <taxon>Streptosporangiaceae</taxon>
        <taxon>Acrocarpospora</taxon>
    </lineage>
</organism>
<dbReference type="PROSITE" id="PS50914">
    <property type="entry name" value="BON"/>
    <property type="match status" value="1"/>
</dbReference>
<dbReference type="Pfam" id="PF04972">
    <property type="entry name" value="BON"/>
    <property type="match status" value="1"/>
</dbReference>
<dbReference type="InterPro" id="IPR046342">
    <property type="entry name" value="CBS_dom_sf"/>
</dbReference>
<dbReference type="Proteomes" id="UP000331127">
    <property type="component" value="Unassembled WGS sequence"/>
</dbReference>
<dbReference type="InterPro" id="IPR035931">
    <property type="entry name" value="YlxR-like_sf"/>
</dbReference>
<dbReference type="EMBL" id="BLAE01000035">
    <property type="protein sequence ID" value="GES12256.1"/>
    <property type="molecule type" value="Genomic_DNA"/>
</dbReference>
<proteinExistence type="predicted"/>
<dbReference type="InterPro" id="IPR000644">
    <property type="entry name" value="CBS_dom"/>
</dbReference>
<protein>
    <recommendedName>
        <fullName evidence="7">CBS domain-containing protein</fullName>
    </recommendedName>
</protein>
<dbReference type="InterPro" id="IPR007055">
    <property type="entry name" value="BON_dom"/>
</dbReference>
<evidence type="ECO:0000259" key="4">
    <source>
        <dbReference type="PROSITE" id="PS51371"/>
    </source>
</evidence>
<dbReference type="SUPFAM" id="SSF54631">
    <property type="entry name" value="CBS-domain pair"/>
    <property type="match status" value="1"/>
</dbReference>
<evidence type="ECO:0000313" key="5">
    <source>
        <dbReference type="EMBL" id="GES12256.1"/>
    </source>
</evidence>
<gene>
    <name evidence="5" type="ORF">Amac_058530</name>
</gene>
<dbReference type="PIRSF" id="PIRSF036990">
    <property type="entry name" value="UCP036990_CBS_BON"/>
    <property type="match status" value="1"/>
</dbReference>
<dbReference type="PROSITE" id="PS51371">
    <property type="entry name" value="CBS"/>
    <property type="match status" value="2"/>
</dbReference>
<dbReference type="RefSeq" id="WP_155357573.1">
    <property type="nucleotide sequence ID" value="NZ_BAAAHL010000012.1"/>
</dbReference>
<dbReference type="InterPro" id="IPR051257">
    <property type="entry name" value="Diverse_CBS-Domain"/>
</dbReference>
<dbReference type="OrthoDB" id="3626971at2"/>
<keyword evidence="1 2" id="KW-0129">CBS domain</keyword>
<dbReference type="SMART" id="SM00116">
    <property type="entry name" value="CBS"/>
    <property type="match status" value="2"/>
</dbReference>
<feature type="domain" description="BON" evidence="3">
    <location>
        <begin position="155"/>
        <end position="224"/>
    </location>
</feature>
<feature type="domain" description="CBS" evidence="4">
    <location>
        <begin position="9"/>
        <end position="68"/>
    </location>
</feature>
<dbReference type="PANTHER" id="PTHR43080:SF29">
    <property type="entry name" value="OS02G0818000 PROTEIN"/>
    <property type="match status" value="1"/>
</dbReference>
<dbReference type="PANTHER" id="PTHR43080">
    <property type="entry name" value="CBS DOMAIN-CONTAINING PROTEIN CBSX3, MITOCHONDRIAL"/>
    <property type="match status" value="1"/>
</dbReference>